<reference evidence="3 4" key="1">
    <citation type="journal article" date="2015" name="Microbiome">
        <title>Genomic resolution of linkages in carbon, nitrogen, and sulfur cycling among widespread estuary sediment bacteria.</title>
        <authorList>
            <person name="Baker B.J."/>
            <person name="Lazar C.S."/>
            <person name="Teske A.P."/>
            <person name="Dick G.J."/>
        </authorList>
    </citation>
    <scope>NUCLEOTIDE SEQUENCE [LARGE SCALE GENOMIC DNA]</scope>
    <source>
        <strain evidence="3">SM23_60</strain>
    </source>
</reference>
<feature type="domain" description="Glycosyl transferase family 1" evidence="1">
    <location>
        <begin position="181"/>
        <end position="341"/>
    </location>
</feature>
<dbReference type="Gene3D" id="3.40.50.2000">
    <property type="entry name" value="Glycogen Phosphorylase B"/>
    <property type="match status" value="2"/>
</dbReference>
<organism evidence="3 4">
    <name type="scientific">candidate division WOR_3 bacterium SM23_60</name>
    <dbReference type="NCBI Taxonomy" id="1703780"/>
    <lineage>
        <taxon>Bacteria</taxon>
        <taxon>Bacteria division WOR-3</taxon>
    </lineage>
</organism>
<dbReference type="Pfam" id="PF00534">
    <property type="entry name" value="Glycos_transf_1"/>
    <property type="match status" value="1"/>
</dbReference>
<dbReference type="EMBL" id="LJUO01000196">
    <property type="protein sequence ID" value="KPK67866.1"/>
    <property type="molecule type" value="Genomic_DNA"/>
</dbReference>
<sequence length="369" mass="41763">MDNKNRVLHIVWSGRAGGAERFVCDIGSHADTTRFEHIVCFLSQGGSFAAAMEKKGVKTYCLDMKTGFSIARGVRIRGLIKRIAPHIIQSHCRNYVANTVITTLSAPKKVYFEHGSDLIAQNQNREIRFYNRLGRHYDLIIANSHYTRDRILELTGVDARKVIVFYIGIDHELYHHTRRDDTLRQQLGFTNKDTVIGTIGRLVEQKGIDDFITVAAELAKLRRSCRFVVVGEGHKRAELERMADAHHIDVMFLGARLDIPSIISTFDLFLFTPKWEPFGIVVLEAMASSVPVVGYSVPGMKEIIDRGGGVLAKKRDPQILARTVMRILTNRAQYANLQRAGLKNVRANFNIRKRIKELEALYSKLLSTT</sequence>
<dbReference type="InterPro" id="IPR001296">
    <property type="entry name" value="Glyco_trans_1"/>
</dbReference>
<dbReference type="SUPFAM" id="SSF53756">
    <property type="entry name" value="UDP-Glycosyltransferase/glycogen phosphorylase"/>
    <property type="match status" value="1"/>
</dbReference>
<feature type="domain" description="Glycosyltransferase subfamily 4-like N-terminal" evidence="2">
    <location>
        <begin position="17"/>
        <end position="172"/>
    </location>
</feature>
<dbReference type="InterPro" id="IPR028098">
    <property type="entry name" value="Glyco_trans_4-like_N"/>
</dbReference>
<dbReference type="GO" id="GO:0016757">
    <property type="term" value="F:glycosyltransferase activity"/>
    <property type="evidence" value="ECO:0007669"/>
    <property type="project" value="InterPro"/>
</dbReference>
<dbReference type="InterPro" id="IPR050194">
    <property type="entry name" value="Glycosyltransferase_grp1"/>
</dbReference>
<dbReference type="Pfam" id="PF13439">
    <property type="entry name" value="Glyco_transf_4"/>
    <property type="match status" value="1"/>
</dbReference>
<protein>
    <recommendedName>
        <fullName evidence="5">Glycosyl transferase family 1 domain-containing protein</fullName>
    </recommendedName>
</protein>
<evidence type="ECO:0000259" key="1">
    <source>
        <dbReference type="Pfam" id="PF00534"/>
    </source>
</evidence>
<dbReference type="PANTHER" id="PTHR45947">
    <property type="entry name" value="SULFOQUINOVOSYL TRANSFERASE SQD2"/>
    <property type="match status" value="1"/>
</dbReference>
<evidence type="ECO:0000313" key="3">
    <source>
        <dbReference type="EMBL" id="KPK67866.1"/>
    </source>
</evidence>
<dbReference type="Proteomes" id="UP000051096">
    <property type="component" value="Unassembled WGS sequence"/>
</dbReference>
<accession>A0A0S8G7T9</accession>
<gene>
    <name evidence="3" type="ORF">AMJ87_12720</name>
</gene>
<name>A0A0S8G7T9_UNCW3</name>
<dbReference type="PANTHER" id="PTHR45947:SF3">
    <property type="entry name" value="SULFOQUINOVOSYL TRANSFERASE SQD2"/>
    <property type="match status" value="1"/>
</dbReference>
<comment type="caution">
    <text evidence="3">The sequence shown here is derived from an EMBL/GenBank/DDBJ whole genome shotgun (WGS) entry which is preliminary data.</text>
</comment>
<evidence type="ECO:0000313" key="4">
    <source>
        <dbReference type="Proteomes" id="UP000051096"/>
    </source>
</evidence>
<dbReference type="AlphaFoldDB" id="A0A0S8G7T9"/>
<evidence type="ECO:0008006" key="5">
    <source>
        <dbReference type="Google" id="ProtNLM"/>
    </source>
</evidence>
<proteinExistence type="predicted"/>
<evidence type="ECO:0000259" key="2">
    <source>
        <dbReference type="Pfam" id="PF13439"/>
    </source>
</evidence>